<proteinExistence type="predicted"/>
<dbReference type="GO" id="GO:0016301">
    <property type="term" value="F:kinase activity"/>
    <property type="evidence" value="ECO:0007669"/>
    <property type="project" value="UniProtKB-KW"/>
</dbReference>
<dbReference type="Proteomes" id="UP001163823">
    <property type="component" value="Chromosome 8"/>
</dbReference>
<keyword evidence="3" id="KW-0808">Transferase</keyword>
<dbReference type="InterPro" id="IPR027951">
    <property type="entry name" value="Nepro_N"/>
</dbReference>
<reference evidence="3" key="1">
    <citation type="journal article" date="2023" name="Science">
        <title>Elucidation of the pathway for biosynthesis of saponin adjuvants from the soapbark tree.</title>
        <authorList>
            <person name="Reed J."/>
            <person name="Orme A."/>
            <person name="El-Demerdash A."/>
            <person name="Owen C."/>
            <person name="Martin L.B.B."/>
            <person name="Misra R.C."/>
            <person name="Kikuchi S."/>
            <person name="Rejzek M."/>
            <person name="Martin A.C."/>
            <person name="Harkess A."/>
            <person name="Leebens-Mack J."/>
            <person name="Louveau T."/>
            <person name="Stephenson M.J."/>
            <person name="Osbourn A."/>
        </authorList>
    </citation>
    <scope>NUCLEOTIDE SEQUENCE</scope>
    <source>
        <strain evidence="3">S10</strain>
    </source>
</reference>
<dbReference type="PANTHER" id="PTHR34786">
    <property type="entry name" value="OS09G0504900 PROTEIN"/>
    <property type="match status" value="1"/>
</dbReference>
<keyword evidence="4" id="KW-1185">Reference proteome</keyword>
<dbReference type="Pfam" id="PF14780">
    <property type="entry name" value="NEPRO_N"/>
    <property type="match status" value="1"/>
</dbReference>
<protein>
    <submittedName>
        <fullName evidence="3">Calcium-dependent protein kinase 14</fullName>
    </submittedName>
</protein>
<accession>A0AAD7LMN1</accession>
<evidence type="ECO:0000313" key="4">
    <source>
        <dbReference type="Proteomes" id="UP001163823"/>
    </source>
</evidence>
<dbReference type="AlphaFoldDB" id="A0AAD7LMN1"/>
<comment type="caution">
    <text evidence="3">The sequence shown here is derived from an EMBL/GenBank/DDBJ whole genome shotgun (WGS) entry which is preliminary data.</text>
</comment>
<feature type="region of interest" description="Disordered" evidence="1">
    <location>
        <begin position="214"/>
        <end position="238"/>
    </location>
</feature>
<dbReference type="EMBL" id="JARAOO010000008">
    <property type="protein sequence ID" value="KAJ7960722.1"/>
    <property type="molecule type" value="Genomic_DNA"/>
</dbReference>
<dbReference type="PANTHER" id="PTHR34786:SF1">
    <property type="entry name" value="OS09G0504900 PROTEIN"/>
    <property type="match status" value="1"/>
</dbReference>
<feature type="compositionally biased region" description="Basic and acidic residues" evidence="1">
    <location>
        <begin position="224"/>
        <end position="237"/>
    </location>
</feature>
<gene>
    <name evidence="3" type="ORF">O6P43_021124</name>
</gene>
<evidence type="ECO:0000259" key="2">
    <source>
        <dbReference type="Pfam" id="PF14780"/>
    </source>
</evidence>
<feature type="domain" description="Nucleolus and neural progenitor protein-like N-terminal" evidence="2">
    <location>
        <begin position="10"/>
        <end position="164"/>
    </location>
</feature>
<sequence>MDSEDKELEERLISLLGHLQAEGGILERVVYKNKNQHRRCSYFRYLLKVRRDFKLLQSAKLEELVNSCFIVINGERPKQKIHLLESLKRRKCDGGEHNFMERLWGAARLLSQMVEPMLKAATEVSILFAQSFFMGFSLTVMSLLARLRVLVQQILLDVVSLFNMISFLSQKKQSVKITQEGVEVFREFYPKHEESVTLECKSAAEVLTQKDGNTELLAGPSTMNDKEKTIEGDKEGGDSLDVVETPCKELSPQEGGVLGLSKSSSGGTALKHKSGSKRVAFLSVKNPTLSTPNVQNLSPLNAKAPHLMENVTDNDNKQDTFFSLLTSGIVKDSLF</sequence>
<name>A0AAD7LMN1_QUISA</name>
<organism evidence="3 4">
    <name type="scientific">Quillaja saponaria</name>
    <name type="common">Soap bark tree</name>
    <dbReference type="NCBI Taxonomy" id="32244"/>
    <lineage>
        <taxon>Eukaryota</taxon>
        <taxon>Viridiplantae</taxon>
        <taxon>Streptophyta</taxon>
        <taxon>Embryophyta</taxon>
        <taxon>Tracheophyta</taxon>
        <taxon>Spermatophyta</taxon>
        <taxon>Magnoliopsida</taxon>
        <taxon>eudicotyledons</taxon>
        <taxon>Gunneridae</taxon>
        <taxon>Pentapetalae</taxon>
        <taxon>rosids</taxon>
        <taxon>fabids</taxon>
        <taxon>Fabales</taxon>
        <taxon>Quillajaceae</taxon>
        <taxon>Quillaja</taxon>
    </lineage>
</organism>
<evidence type="ECO:0000313" key="3">
    <source>
        <dbReference type="EMBL" id="KAJ7960722.1"/>
    </source>
</evidence>
<evidence type="ECO:0000256" key="1">
    <source>
        <dbReference type="SAM" id="MobiDB-lite"/>
    </source>
</evidence>
<keyword evidence="3" id="KW-0418">Kinase</keyword>
<dbReference type="KEGG" id="qsa:O6P43_021124"/>